<dbReference type="Gene3D" id="3.40.50.1820">
    <property type="entry name" value="alpha/beta hydrolase"/>
    <property type="match status" value="1"/>
</dbReference>
<evidence type="ECO:0000256" key="1">
    <source>
        <dbReference type="SAM" id="SignalP"/>
    </source>
</evidence>
<name>A0A951QJG2_9CYAN</name>
<dbReference type="AlphaFoldDB" id="A0A951QJG2"/>
<protein>
    <submittedName>
        <fullName evidence="2">Alpha/beta hydrolase</fullName>
    </submittedName>
</protein>
<dbReference type="PANTHER" id="PTHR33428">
    <property type="entry name" value="CHLOROPHYLLASE-2, CHLOROPLASTIC"/>
    <property type="match status" value="1"/>
</dbReference>
<dbReference type="EMBL" id="JAHHGZ010000005">
    <property type="protein sequence ID" value="MBW4667026.1"/>
    <property type="molecule type" value="Genomic_DNA"/>
</dbReference>
<feature type="chain" id="PRO_5037199740" evidence="1">
    <location>
        <begin position="26"/>
        <end position="355"/>
    </location>
</feature>
<gene>
    <name evidence="2" type="ORF">KME60_06155</name>
</gene>
<keyword evidence="1" id="KW-0732">Signal</keyword>
<dbReference type="GO" id="GO:0016787">
    <property type="term" value="F:hydrolase activity"/>
    <property type="evidence" value="ECO:0007669"/>
    <property type="project" value="UniProtKB-KW"/>
</dbReference>
<comment type="caution">
    <text evidence="2">The sequence shown here is derived from an EMBL/GenBank/DDBJ whole genome shotgun (WGS) entry which is preliminary data.</text>
</comment>
<dbReference type="Proteomes" id="UP000729701">
    <property type="component" value="Unassembled WGS sequence"/>
</dbReference>
<feature type="signal peptide" evidence="1">
    <location>
        <begin position="1"/>
        <end position="25"/>
    </location>
</feature>
<dbReference type="Pfam" id="PF07224">
    <property type="entry name" value="Chlorophyllase"/>
    <property type="match status" value="1"/>
</dbReference>
<proteinExistence type="predicted"/>
<dbReference type="InterPro" id="IPR017395">
    <property type="entry name" value="Chlorophyllase-like"/>
</dbReference>
<reference evidence="2" key="2">
    <citation type="journal article" date="2022" name="Microbiol. Resour. Announc.">
        <title>Metagenome Sequencing to Explore Phylogenomics of Terrestrial Cyanobacteria.</title>
        <authorList>
            <person name="Ward R.D."/>
            <person name="Stajich J.E."/>
            <person name="Johansen J.R."/>
            <person name="Huntemann M."/>
            <person name="Clum A."/>
            <person name="Foster B."/>
            <person name="Foster B."/>
            <person name="Roux S."/>
            <person name="Palaniappan K."/>
            <person name="Varghese N."/>
            <person name="Mukherjee S."/>
            <person name="Reddy T.B.K."/>
            <person name="Daum C."/>
            <person name="Copeland A."/>
            <person name="Chen I.A."/>
            <person name="Ivanova N.N."/>
            <person name="Kyrpides N.C."/>
            <person name="Shapiro N."/>
            <person name="Eloe-Fadrosh E.A."/>
            <person name="Pietrasiak N."/>
        </authorList>
    </citation>
    <scope>NUCLEOTIDE SEQUENCE</scope>
    <source>
        <strain evidence="2">GSE-NOS-MK-12-04C</strain>
    </source>
</reference>
<organism evidence="2 3">
    <name type="scientific">Cyanomargarita calcarea GSE-NOS-MK-12-04C</name>
    <dbReference type="NCBI Taxonomy" id="2839659"/>
    <lineage>
        <taxon>Bacteria</taxon>
        <taxon>Bacillati</taxon>
        <taxon>Cyanobacteriota</taxon>
        <taxon>Cyanophyceae</taxon>
        <taxon>Nostocales</taxon>
        <taxon>Cyanomargaritaceae</taxon>
        <taxon>Cyanomargarita</taxon>
    </lineage>
</organism>
<evidence type="ECO:0000313" key="2">
    <source>
        <dbReference type="EMBL" id="MBW4667026.1"/>
    </source>
</evidence>
<accession>A0A951QJG2</accession>
<reference evidence="2" key="1">
    <citation type="submission" date="2021-05" db="EMBL/GenBank/DDBJ databases">
        <authorList>
            <person name="Pietrasiak N."/>
            <person name="Ward R."/>
            <person name="Stajich J.E."/>
            <person name="Kurbessoian T."/>
        </authorList>
    </citation>
    <scope>NUCLEOTIDE SEQUENCE</scope>
    <source>
        <strain evidence="2">GSE-NOS-MK-12-04C</strain>
    </source>
</reference>
<evidence type="ECO:0000313" key="3">
    <source>
        <dbReference type="Proteomes" id="UP000729701"/>
    </source>
</evidence>
<dbReference type="PANTHER" id="PTHR33428:SF14">
    <property type="entry name" value="CARBOXYLESTERASE TYPE B DOMAIN-CONTAINING PROTEIN"/>
    <property type="match status" value="1"/>
</dbReference>
<sequence length="355" mass="37891">MSTKIKALTWAATISVLITFGINEAGSATNLTSSPLFQDVAKYNTTISANNNFADIYFPNLQDLPRNNYSFPIALLLQGGLVDKSNYSEYAREVARYGFVVVVPNSERLVPQSGNVLAPQTSQIDATLAQMVVENANPNSPVAGIVNTNTLALLGHSLGGAVGLSAIANQCIPVLCQNSFNRPKELVAGAFFGANLRDQNDNYIPINNSSIPIALLQGNLDGRALPERAEKTYNNIITPPKALITINGANHFSITNTNNPAGAVPDPTSSTLSQDVAIETIARWSGLFLRASVLNDKDAFNSVYALGDSLDSNVTLISQSKPVPEKDSVFGLIILSVCVAVSIKAKKLYSSKNNF</sequence>
<dbReference type="SUPFAM" id="SSF53474">
    <property type="entry name" value="alpha/beta-Hydrolases"/>
    <property type="match status" value="1"/>
</dbReference>
<dbReference type="InterPro" id="IPR029058">
    <property type="entry name" value="AB_hydrolase_fold"/>
</dbReference>
<keyword evidence="2" id="KW-0378">Hydrolase</keyword>